<dbReference type="InterPro" id="IPR027417">
    <property type="entry name" value="P-loop_NTPase"/>
</dbReference>
<keyword evidence="4" id="KW-1185">Reference proteome</keyword>
<dbReference type="RefSeq" id="WP_133906626.1">
    <property type="nucleotide sequence ID" value="NZ_SOCP01000014.1"/>
</dbReference>
<reference evidence="3 4" key="1">
    <citation type="submission" date="2019-03" db="EMBL/GenBank/DDBJ databases">
        <title>Genomic Encyclopedia of Archaeal and Bacterial Type Strains, Phase II (KMG-II): from individual species to whole genera.</title>
        <authorList>
            <person name="Goeker M."/>
        </authorList>
    </citation>
    <scope>NUCLEOTIDE SEQUENCE [LARGE SCALE GENOMIC DNA]</scope>
    <source>
        <strain evidence="3 4">DSM 45499</strain>
    </source>
</reference>
<dbReference type="SUPFAM" id="SSF52540">
    <property type="entry name" value="P-loop containing nucleoside triphosphate hydrolases"/>
    <property type="match status" value="1"/>
</dbReference>
<dbReference type="Proteomes" id="UP000294927">
    <property type="component" value="Unassembled WGS sequence"/>
</dbReference>
<dbReference type="PANTHER" id="PTHR30486:SF6">
    <property type="entry name" value="TYPE IV PILUS RETRACTATION ATPASE PILT"/>
    <property type="match status" value="1"/>
</dbReference>
<dbReference type="InterPro" id="IPR003593">
    <property type="entry name" value="AAA+_ATPase"/>
</dbReference>
<dbReference type="Pfam" id="PF00437">
    <property type="entry name" value="T2SSE"/>
    <property type="match status" value="1"/>
</dbReference>
<dbReference type="EMBL" id="SOCP01000014">
    <property type="protein sequence ID" value="TDV44169.1"/>
    <property type="molecule type" value="Genomic_DNA"/>
</dbReference>
<dbReference type="InterPro" id="IPR001482">
    <property type="entry name" value="T2SS/T4SS_dom"/>
</dbReference>
<dbReference type="OrthoDB" id="9810761at2"/>
<evidence type="ECO:0000313" key="3">
    <source>
        <dbReference type="EMBL" id="TDV44169.1"/>
    </source>
</evidence>
<dbReference type="PANTHER" id="PTHR30486">
    <property type="entry name" value="TWITCHING MOTILITY PROTEIN PILT"/>
    <property type="match status" value="1"/>
</dbReference>
<comment type="similarity">
    <text evidence="1">Belongs to the GSP E family.</text>
</comment>
<dbReference type="Gene3D" id="3.40.50.300">
    <property type="entry name" value="P-loop containing nucleotide triphosphate hydrolases"/>
    <property type="match status" value="1"/>
</dbReference>
<dbReference type="CDD" id="cd01130">
    <property type="entry name" value="VirB11-like_ATPase"/>
    <property type="match status" value="1"/>
</dbReference>
<evidence type="ECO:0000259" key="2">
    <source>
        <dbReference type="SMART" id="SM00382"/>
    </source>
</evidence>
<gene>
    <name evidence="3" type="ORF">CLV71_11478</name>
</gene>
<dbReference type="AlphaFoldDB" id="A0A4R7V492"/>
<dbReference type="GO" id="GO:0016887">
    <property type="term" value="F:ATP hydrolysis activity"/>
    <property type="evidence" value="ECO:0007669"/>
    <property type="project" value="InterPro"/>
</dbReference>
<feature type="domain" description="AAA+ ATPase" evidence="2">
    <location>
        <begin position="228"/>
        <end position="354"/>
    </location>
</feature>
<evidence type="ECO:0000256" key="1">
    <source>
        <dbReference type="ARBA" id="ARBA00006611"/>
    </source>
</evidence>
<name>A0A4R7V492_9PSEU</name>
<dbReference type="SMART" id="SM00382">
    <property type="entry name" value="AAA"/>
    <property type="match status" value="1"/>
</dbReference>
<comment type="caution">
    <text evidence="3">The sequence shown here is derived from an EMBL/GenBank/DDBJ whole genome shotgun (WGS) entry which is preliminary data.</text>
</comment>
<dbReference type="Gene3D" id="3.30.450.380">
    <property type="match status" value="1"/>
</dbReference>
<organism evidence="3 4">
    <name type="scientific">Actinophytocola oryzae</name>
    <dbReference type="NCBI Taxonomy" id="502181"/>
    <lineage>
        <taxon>Bacteria</taxon>
        <taxon>Bacillati</taxon>
        <taxon>Actinomycetota</taxon>
        <taxon>Actinomycetes</taxon>
        <taxon>Pseudonocardiales</taxon>
        <taxon>Pseudonocardiaceae</taxon>
    </lineage>
</organism>
<protein>
    <submittedName>
        <fullName evidence="3">Flp pilus assembly CpaF family ATPase</fullName>
    </submittedName>
</protein>
<evidence type="ECO:0000313" key="4">
    <source>
        <dbReference type="Proteomes" id="UP000294927"/>
    </source>
</evidence>
<proteinExistence type="inferred from homology"/>
<accession>A0A4R7V492</accession>
<sequence length="458" mass="49809">MMNSATLPDQLGSATDSAVTRLRSRLRDVLAVELPRRVDEHRGDGPPLTPSMRRELASGIIDAAITSHNEEELRANRSLLSPNTEAHTVIEVLNEVFGLAGLQPLLDDPTIETININGHDRVFVQYDNGRRAQLAPVATSDAELVDLVRTLAARASTEERRFDRGSPAVNVQLPAGERLFAVMALTAAGRPALSIRRHRFRAATLADLVETGTVDIGLRVFLTALVRARRNILITGGTGVGKTTLLRALASEFEPAERIVTIEDVHELHLGHDPIAHPDVVALQAREANIEGEGEVTQSELVRWALRMTPDRVIVGEIRGPEVVPMCNAMSQGNDGSMATLHASSSQIAFNRLASYAAQGPERLPHEATNLMIVSAVHFVVHIVRATDGVTRVVSSVREVVGAEGIQVISNEVYRPGPDRRATPVPGALRRDTAELLSDVGFDPLMLENSNWRRGESR</sequence>
<dbReference type="InterPro" id="IPR050921">
    <property type="entry name" value="T4SS_GSP_E_ATPase"/>
</dbReference>